<protein>
    <submittedName>
        <fullName evidence="1">Uncharacterized protein</fullName>
    </submittedName>
</protein>
<sequence length="188" mass="20298">MLLEKTPSHLVLIFPSTSSSQSADLALIQGLISTSLIQVIAIVEGQGPYPKNVQSVKYLTDFNSVAQKAYSINSHTVYVTIRPDGIIGAYNFRLEGIVEYFTWLGGYFPGSKGVGVLCHFYQGPYPEAKAANVRSYASIVIELWGTNAPSVNGSVSSLDSVSNTPIIGPSILPSEPPTVIYSINEYFT</sequence>
<gene>
    <name evidence="1" type="ORF">CPB84DRAFT_1851468</name>
</gene>
<comment type="caution">
    <text evidence="1">The sequence shown here is derived from an EMBL/GenBank/DDBJ whole genome shotgun (WGS) entry which is preliminary data.</text>
</comment>
<evidence type="ECO:0000313" key="1">
    <source>
        <dbReference type="EMBL" id="KAF8881844.1"/>
    </source>
</evidence>
<reference evidence="1" key="1">
    <citation type="submission" date="2020-11" db="EMBL/GenBank/DDBJ databases">
        <authorList>
            <consortium name="DOE Joint Genome Institute"/>
            <person name="Ahrendt S."/>
            <person name="Riley R."/>
            <person name="Andreopoulos W."/>
            <person name="LaButti K."/>
            <person name="Pangilinan J."/>
            <person name="Ruiz-duenas F.J."/>
            <person name="Barrasa J.M."/>
            <person name="Sanchez-Garcia M."/>
            <person name="Camarero S."/>
            <person name="Miyauchi S."/>
            <person name="Serrano A."/>
            <person name="Linde D."/>
            <person name="Babiker R."/>
            <person name="Drula E."/>
            <person name="Ayuso-Fernandez I."/>
            <person name="Pacheco R."/>
            <person name="Padilla G."/>
            <person name="Ferreira P."/>
            <person name="Barriuso J."/>
            <person name="Kellner H."/>
            <person name="Castanera R."/>
            <person name="Alfaro M."/>
            <person name="Ramirez L."/>
            <person name="Pisabarro A.G."/>
            <person name="Kuo A."/>
            <person name="Tritt A."/>
            <person name="Lipzen A."/>
            <person name="He G."/>
            <person name="Yan M."/>
            <person name="Ng V."/>
            <person name="Cullen D."/>
            <person name="Martin F."/>
            <person name="Rosso M.-N."/>
            <person name="Henrissat B."/>
            <person name="Hibbett D."/>
            <person name="Martinez A.T."/>
            <person name="Grigoriev I.V."/>
        </authorList>
    </citation>
    <scope>NUCLEOTIDE SEQUENCE</scope>
    <source>
        <strain evidence="1">AH 44721</strain>
    </source>
</reference>
<accession>A0A9P5NCF3</accession>
<dbReference type="OrthoDB" id="10003767at2759"/>
<keyword evidence="2" id="KW-1185">Reference proteome</keyword>
<dbReference type="EMBL" id="JADNYJ010000128">
    <property type="protein sequence ID" value="KAF8881844.1"/>
    <property type="molecule type" value="Genomic_DNA"/>
</dbReference>
<name>A0A9P5NCF3_GYMJU</name>
<dbReference type="Proteomes" id="UP000724874">
    <property type="component" value="Unassembled WGS sequence"/>
</dbReference>
<evidence type="ECO:0000313" key="2">
    <source>
        <dbReference type="Proteomes" id="UP000724874"/>
    </source>
</evidence>
<organism evidence="1 2">
    <name type="scientific">Gymnopilus junonius</name>
    <name type="common">Spectacular rustgill mushroom</name>
    <name type="synonym">Gymnopilus spectabilis subsp. junonius</name>
    <dbReference type="NCBI Taxonomy" id="109634"/>
    <lineage>
        <taxon>Eukaryota</taxon>
        <taxon>Fungi</taxon>
        <taxon>Dikarya</taxon>
        <taxon>Basidiomycota</taxon>
        <taxon>Agaricomycotina</taxon>
        <taxon>Agaricomycetes</taxon>
        <taxon>Agaricomycetidae</taxon>
        <taxon>Agaricales</taxon>
        <taxon>Agaricineae</taxon>
        <taxon>Hymenogastraceae</taxon>
        <taxon>Gymnopilus</taxon>
    </lineage>
</organism>
<proteinExistence type="predicted"/>
<dbReference type="AlphaFoldDB" id="A0A9P5NCF3"/>